<sequence length="121" mass="13543">MSASTLLEGSEGGLCGVRHVIRGSKLSPRQATSCSILLQVCVLVHQQERNFRQAAGTALHGGQQRVAAVWRCSSPEWLRRTSRPRRERLVFPQLLMRKYRWCDSVWQSGTLKCAHVLGAGE</sequence>
<organism evidence="1 2">
    <name type="scientific">Pleurodeles waltl</name>
    <name type="common">Iberian ribbed newt</name>
    <dbReference type="NCBI Taxonomy" id="8319"/>
    <lineage>
        <taxon>Eukaryota</taxon>
        <taxon>Metazoa</taxon>
        <taxon>Chordata</taxon>
        <taxon>Craniata</taxon>
        <taxon>Vertebrata</taxon>
        <taxon>Euteleostomi</taxon>
        <taxon>Amphibia</taxon>
        <taxon>Batrachia</taxon>
        <taxon>Caudata</taxon>
        <taxon>Salamandroidea</taxon>
        <taxon>Salamandridae</taxon>
        <taxon>Pleurodelinae</taxon>
        <taxon>Pleurodeles</taxon>
    </lineage>
</organism>
<keyword evidence="2" id="KW-1185">Reference proteome</keyword>
<comment type="caution">
    <text evidence="1">The sequence shown here is derived from an EMBL/GenBank/DDBJ whole genome shotgun (WGS) entry which is preliminary data.</text>
</comment>
<reference evidence="1" key="1">
    <citation type="journal article" date="2022" name="bioRxiv">
        <title>Sequencing and chromosome-scale assembly of the giantPleurodeles waltlgenome.</title>
        <authorList>
            <person name="Brown T."/>
            <person name="Elewa A."/>
            <person name="Iarovenko S."/>
            <person name="Subramanian E."/>
            <person name="Araus A.J."/>
            <person name="Petzold A."/>
            <person name="Susuki M."/>
            <person name="Suzuki K.-i.T."/>
            <person name="Hayashi T."/>
            <person name="Toyoda A."/>
            <person name="Oliveira C."/>
            <person name="Osipova E."/>
            <person name="Leigh N.D."/>
            <person name="Simon A."/>
            <person name="Yun M.H."/>
        </authorList>
    </citation>
    <scope>NUCLEOTIDE SEQUENCE</scope>
    <source>
        <strain evidence="1">20211129_DDA</strain>
        <tissue evidence="1">Liver</tissue>
    </source>
</reference>
<name>A0AAV7L0Z7_PLEWA</name>
<dbReference type="AlphaFoldDB" id="A0AAV7L0Z7"/>
<accession>A0AAV7L0Z7</accession>
<evidence type="ECO:0000313" key="2">
    <source>
        <dbReference type="Proteomes" id="UP001066276"/>
    </source>
</evidence>
<dbReference type="Proteomes" id="UP001066276">
    <property type="component" value="Chromosome 12"/>
</dbReference>
<evidence type="ECO:0000313" key="1">
    <source>
        <dbReference type="EMBL" id="KAJ1085371.1"/>
    </source>
</evidence>
<dbReference type="EMBL" id="JANPWB010000016">
    <property type="protein sequence ID" value="KAJ1085371.1"/>
    <property type="molecule type" value="Genomic_DNA"/>
</dbReference>
<protein>
    <submittedName>
        <fullName evidence="1">Uncharacterized protein</fullName>
    </submittedName>
</protein>
<gene>
    <name evidence="1" type="ORF">NDU88_005504</name>
</gene>
<proteinExistence type="predicted"/>